<feature type="signal peptide" evidence="2">
    <location>
        <begin position="1"/>
        <end position="22"/>
    </location>
</feature>
<reference evidence="3" key="1">
    <citation type="submission" date="2024-06" db="EMBL/GenBank/DDBJ databases">
        <authorList>
            <person name="Coelho C."/>
            <person name="Bento M."/>
            <person name="Garcia E."/>
            <person name="Camelo A."/>
            <person name="Brandao I."/>
            <person name="Espirito Santo C."/>
            <person name="Trovao J."/>
            <person name="Verissimo A."/>
            <person name="Costa J."/>
            <person name="Tiago I."/>
        </authorList>
    </citation>
    <scope>NUCLEOTIDE SEQUENCE</scope>
    <source>
        <strain evidence="3">KWT182</strain>
    </source>
</reference>
<feature type="region of interest" description="Disordered" evidence="1">
    <location>
        <begin position="393"/>
        <end position="412"/>
    </location>
</feature>
<feature type="chain" id="PRO_5043571497" evidence="2">
    <location>
        <begin position="23"/>
        <end position="698"/>
    </location>
</feature>
<dbReference type="PROSITE" id="PS51257">
    <property type="entry name" value="PROKAR_LIPOPROTEIN"/>
    <property type="match status" value="1"/>
</dbReference>
<accession>A0AAU7QFN8</accession>
<dbReference type="Pfam" id="PF06082">
    <property type="entry name" value="YjbH"/>
    <property type="match status" value="1"/>
</dbReference>
<dbReference type="EMBL" id="CP157947">
    <property type="protein sequence ID" value="XBS71770.1"/>
    <property type="molecule type" value="Genomic_DNA"/>
</dbReference>
<gene>
    <name evidence="3" type="ORF">ABK905_01470</name>
</gene>
<dbReference type="AlphaFoldDB" id="A0AAU7QFN8"/>
<evidence type="ECO:0000313" key="3">
    <source>
        <dbReference type="EMBL" id="XBS71770.1"/>
    </source>
</evidence>
<organism evidence="3">
    <name type="scientific">Acerihabitans sp. KWT182</name>
    <dbReference type="NCBI Taxonomy" id="3157919"/>
    <lineage>
        <taxon>Bacteria</taxon>
        <taxon>Pseudomonadati</taxon>
        <taxon>Pseudomonadota</taxon>
        <taxon>Gammaproteobacteria</taxon>
        <taxon>Enterobacterales</taxon>
        <taxon>Pectobacteriaceae</taxon>
        <taxon>Acerihabitans</taxon>
    </lineage>
</organism>
<proteinExistence type="predicted"/>
<dbReference type="InterPro" id="IPR010344">
    <property type="entry name" value="YbjH"/>
</dbReference>
<evidence type="ECO:0000256" key="1">
    <source>
        <dbReference type="SAM" id="MobiDB-lite"/>
    </source>
</evidence>
<sequence length="698" mass="78643">MTDEKKYLLSLIALSVATACQADPYTEPLGPSQMDQGGVGLLQTPTARMSRDGEFSLNYRDNDQYRFWSANVQLFPWLETTLRYTDVRTKLYSNDPSFSGSQTYKDKGIDVKVRLWQEGYYLPEVALGIRDFGGTGLFDSEFVAASKAWGPFDFSVGIGWGYLGTSGNVKNPFCEISSDYCYRSNTYNTAGSFNTGDFFHGPSAIFGGVEYQTPWQPLRLKLEYEGNNYENDFAGDIKQKTPVNVGAIYRVTPWADVNLSYERGNTLMFGVTLRTNFNDLAQRHLDAEKPAYQPQQQSDDMLQHQVAAQQLEDLNSNAGYTAPHIQVQGNTMYMTGQQDKYRDGKEGVDRANRILVNNLPANIDTLKVTETRLNMPMDTTETDVKSLRDNLSGYPLGQEQPLKQRRTEPDIPDHAEQGYYIDRSRLQLGWSPVLNQSFGGPESFYMYQIGVEGTADYWMTNHWVTSGSLFGNIYNNYDKFNFTNPPTDSHLPQVRTHIRQYVSNDVYISNLQTAYITGLGDGWYGQMYGGYLEMMYGGVGGEVLYRPLDANWAVGVDGNYVKQRDWNDMMQFTDYSVATGNLTGYWQPSFMNGVLVKASVGRYLAKDKGVTFDVSRRFESGITAGAFATFTNVSAAEYGEGSFTKGFYLSIPLDLLTVTPNRTSAQLNWIPLTRDGGQMVGRKYYLYGLTEERSPALY</sequence>
<evidence type="ECO:0000256" key="2">
    <source>
        <dbReference type="SAM" id="SignalP"/>
    </source>
</evidence>
<keyword evidence="2" id="KW-0732">Signal</keyword>
<name>A0AAU7QFN8_9GAMM</name>
<protein>
    <submittedName>
        <fullName evidence="3">YjbH domain-containing protein</fullName>
    </submittedName>
</protein>